<accession>A0A5B9EBT9</accession>
<reference evidence="2 3" key="1">
    <citation type="submission" date="2019-08" db="EMBL/GenBank/DDBJ databases">
        <title>Complete genome sequence of Terriglobus albidus strain ORNL.</title>
        <authorList>
            <person name="Podar M."/>
        </authorList>
    </citation>
    <scope>NUCLEOTIDE SEQUENCE [LARGE SCALE GENOMIC DNA]</scope>
    <source>
        <strain evidence="2 3">ORNL</strain>
    </source>
</reference>
<sequence length="106" mass="11683">MGKPSSSPHTSFGPPPVVDYAVSGLVTVAAKVFSSLFMSLFFVMRIPAMLSARLRGEKPEPAKSDKRPEVVCISQERFPGWVVYQSKESFAASKYTEKRIAAKISR</sequence>
<protein>
    <submittedName>
        <fullName evidence="2">Uncharacterized protein</fullName>
    </submittedName>
</protein>
<dbReference type="EMBL" id="CP042806">
    <property type="protein sequence ID" value="QEE29094.1"/>
    <property type="molecule type" value="Genomic_DNA"/>
</dbReference>
<keyword evidence="3" id="KW-1185">Reference proteome</keyword>
<evidence type="ECO:0000256" key="1">
    <source>
        <dbReference type="SAM" id="Phobius"/>
    </source>
</evidence>
<organism evidence="2 3">
    <name type="scientific">Terriglobus albidus</name>
    <dbReference type="NCBI Taxonomy" id="1592106"/>
    <lineage>
        <taxon>Bacteria</taxon>
        <taxon>Pseudomonadati</taxon>
        <taxon>Acidobacteriota</taxon>
        <taxon>Terriglobia</taxon>
        <taxon>Terriglobales</taxon>
        <taxon>Acidobacteriaceae</taxon>
        <taxon>Terriglobus</taxon>
    </lineage>
</organism>
<keyword evidence="1" id="KW-0812">Transmembrane</keyword>
<gene>
    <name evidence="2" type="ORF">FTW19_14465</name>
</gene>
<keyword evidence="1" id="KW-0472">Membrane</keyword>
<feature type="transmembrane region" description="Helical" evidence="1">
    <location>
        <begin position="20"/>
        <end position="43"/>
    </location>
</feature>
<dbReference type="Proteomes" id="UP000321820">
    <property type="component" value="Chromosome"/>
</dbReference>
<proteinExistence type="predicted"/>
<evidence type="ECO:0000313" key="3">
    <source>
        <dbReference type="Proteomes" id="UP000321820"/>
    </source>
</evidence>
<name>A0A5B9EBT9_9BACT</name>
<dbReference type="RefSeq" id="WP_147648293.1">
    <property type="nucleotide sequence ID" value="NZ_CP042806.1"/>
</dbReference>
<dbReference type="KEGG" id="talb:FTW19_14465"/>
<dbReference type="AlphaFoldDB" id="A0A5B9EBT9"/>
<keyword evidence="1" id="KW-1133">Transmembrane helix</keyword>
<evidence type="ECO:0000313" key="2">
    <source>
        <dbReference type="EMBL" id="QEE29094.1"/>
    </source>
</evidence>